<sequence>NNVTENVENETMEDLQENIQEEMKSESTKIAEEIINFGETVNVAESLLLSNNLTNDGEILTSTKGIKRGSRHRRSIFSLGQFPPPSSNNKNTVSTPKSLKRSVSDLNRRSSIHSKMSYENDISRRSSVSSKFSVNTNTSVINEDGLDNIKFYKRSLNNKSLRFLKNIWKNNHNEEFTGKYYKQGVGFESENESRRSSRVECPKTIGFAGANGTNPNRLDPDYSNFYLSMPNGKWMVRTRTASRKITGTQYVDKEYI</sequence>
<organism evidence="2">
    <name type="scientific">Anthurium amnicola</name>
    <dbReference type="NCBI Taxonomy" id="1678845"/>
    <lineage>
        <taxon>Eukaryota</taxon>
        <taxon>Viridiplantae</taxon>
        <taxon>Streptophyta</taxon>
        <taxon>Embryophyta</taxon>
        <taxon>Tracheophyta</taxon>
        <taxon>Spermatophyta</taxon>
        <taxon>Magnoliopsida</taxon>
        <taxon>Liliopsida</taxon>
        <taxon>Araceae</taxon>
        <taxon>Pothoideae</taxon>
        <taxon>Potheae</taxon>
        <taxon>Anthurium</taxon>
    </lineage>
</organism>
<gene>
    <name evidence="2" type="ORF">g.43997</name>
</gene>
<protein>
    <submittedName>
        <fullName evidence="2">Uncharacterized protein</fullName>
    </submittedName>
</protein>
<dbReference type="EMBL" id="GDJX01012533">
    <property type="protein sequence ID" value="JAT55403.1"/>
    <property type="molecule type" value="Transcribed_RNA"/>
</dbReference>
<reference evidence="2" key="1">
    <citation type="submission" date="2015-07" db="EMBL/GenBank/DDBJ databases">
        <title>Transcriptome Assembly of Anthurium amnicola.</title>
        <authorList>
            <person name="Suzuki J."/>
        </authorList>
    </citation>
    <scope>NUCLEOTIDE SEQUENCE</scope>
</reference>
<accession>A0A1D1YL86</accession>
<name>A0A1D1YL86_9ARAE</name>
<dbReference type="AlphaFoldDB" id="A0A1D1YL86"/>
<proteinExistence type="predicted"/>
<feature type="non-terminal residue" evidence="2">
    <location>
        <position position="1"/>
    </location>
</feature>
<feature type="compositionally biased region" description="Polar residues" evidence="1">
    <location>
        <begin position="87"/>
        <end position="97"/>
    </location>
</feature>
<evidence type="ECO:0000313" key="2">
    <source>
        <dbReference type="EMBL" id="JAT55403.1"/>
    </source>
</evidence>
<evidence type="ECO:0000256" key="1">
    <source>
        <dbReference type="SAM" id="MobiDB-lite"/>
    </source>
</evidence>
<feature type="region of interest" description="Disordered" evidence="1">
    <location>
        <begin position="78"/>
        <end position="118"/>
    </location>
</feature>